<dbReference type="GO" id="GO:0008519">
    <property type="term" value="F:ammonium channel activity"/>
    <property type="evidence" value="ECO:0007669"/>
    <property type="project" value="InterPro"/>
</dbReference>
<feature type="transmembrane region" description="Helical" evidence="8">
    <location>
        <begin position="48"/>
        <end position="72"/>
    </location>
</feature>
<feature type="transmembrane region" description="Helical" evidence="8">
    <location>
        <begin position="162"/>
        <end position="180"/>
    </location>
</feature>
<dbReference type="OrthoDB" id="9814202at2"/>
<dbReference type="InterPro" id="IPR018047">
    <property type="entry name" value="Ammonium_transpt_CS"/>
</dbReference>
<evidence type="ECO:0000256" key="8">
    <source>
        <dbReference type="SAM" id="Phobius"/>
    </source>
</evidence>
<keyword evidence="5 8" id="KW-1133">Transmembrane helix</keyword>
<organism evidence="11 12">
    <name type="scientific">Roseibium aggregatum</name>
    <dbReference type="NCBI Taxonomy" id="187304"/>
    <lineage>
        <taxon>Bacteria</taxon>
        <taxon>Pseudomonadati</taxon>
        <taxon>Pseudomonadota</taxon>
        <taxon>Alphaproteobacteria</taxon>
        <taxon>Hyphomicrobiales</taxon>
        <taxon>Stappiaceae</taxon>
        <taxon>Roseibium</taxon>
    </lineage>
</organism>
<gene>
    <name evidence="11" type="primary">amt</name>
    <name evidence="11" type="ORF">LAL4801_04648</name>
</gene>
<feature type="chain" id="PRO_5005807818" evidence="9">
    <location>
        <begin position="25"/>
        <end position="454"/>
    </location>
</feature>
<evidence type="ECO:0000256" key="3">
    <source>
        <dbReference type="ARBA" id="ARBA00022448"/>
    </source>
</evidence>
<dbReference type="GO" id="GO:0097272">
    <property type="term" value="P:ammonium homeostasis"/>
    <property type="evidence" value="ECO:0007669"/>
    <property type="project" value="TreeGrafter"/>
</dbReference>
<dbReference type="Pfam" id="PF00909">
    <property type="entry name" value="Ammonium_transp"/>
    <property type="match status" value="1"/>
</dbReference>
<dbReference type="AlphaFoldDB" id="A0A0M6YB07"/>
<dbReference type="PANTHER" id="PTHR11730:SF62">
    <property type="entry name" value="AMMONIUM TRANSPORTER SLL1017-RELATED"/>
    <property type="match status" value="1"/>
</dbReference>
<feature type="signal peptide" evidence="9">
    <location>
        <begin position="1"/>
        <end position="24"/>
    </location>
</feature>
<dbReference type="PANTHER" id="PTHR11730">
    <property type="entry name" value="AMMONIUM TRANSPORTER"/>
    <property type="match status" value="1"/>
</dbReference>
<comment type="subcellular location">
    <subcellularLocation>
        <location evidence="1">Membrane</location>
        <topology evidence="1">Multi-pass membrane protein</topology>
    </subcellularLocation>
</comment>
<reference evidence="12" key="1">
    <citation type="submission" date="2015-07" db="EMBL/GenBank/DDBJ databases">
        <authorList>
            <person name="Rodrigo-Torres Lidia"/>
            <person name="Arahal R.David."/>
        </authorList>
    </citation>
    <scope>NUCLEOTIDE SEQUENCE [LARGE SCALE GENOMIC DNA]</scope>
    <source>
        <strain evidence="12">CECT 4801</strain>
    </source>
</reference>
<feature type="domain" description="Ammonium transporter AmtB-like" evidence="10">
    <location>
        <begin position="50"/>
        <end position="444"/>
    </location>
</feature>
<keyword evidence="3" id="KW-0813">Transport</keyword>
<name>A0A0M6YB07_9HYPH</name>
<comment type="similarity">
    <text evidence="2">Belongs to the ammonia transporter channel (TC 1.A.11.2) family.</text>
</comment>
<dbReference type="RefSeq" id="WP_055659930.1">
    <property type="nucleotide sequence ID" value="NZ_CP045617.1"/>
</dbReference>
<keyword evidence="7" id="KW-0924">Ammonia transport</keyword>
<evidence type="ECO:0000256" key="5">
    <source>
        <dbReference type="ARBA" id="ARBA00022989"/>
    </source>
</evidence>
<feature type="transmembrane region" description="Helical" evidence="8">
    <location>
        <begin position="366"/>
        <end position="386"/>
    </location>
</feature>
<feature type="transmembrane region" description="Helical" evidence="8">
    <location>
        <begin position="335"/>
        <end position="354"/>
    </location>
</feature>
<evidence type="ECO:0000256" key="4">
    <source>
        <dbReference type="ARBA" id="ARBA00022692"/>
    </source>
</evidence>
<evidence type="ECO:0000313" key="11">
    <source>
        <dbReference type="EMBL" id="CTQ46191.1"/>
    </source>
</evidence>
<dbReference type="STRING" id="187304.B0E33_13650"/>
<proteinExistence type="inferred from homology"/>
<feature type="transmembrane region" description="Helical" evidence="8">
    <location>
        <begin position="138"/>
        <end position="157"/>
    </location>
</feature>
<feature type="transmembrane region" description="Helical" evidence="8">
    <location>
        <begin position="392"/>
        <end position="417"/>
    </location>
</feature>
<dbReference type="InterPro" id="IPR029020">
    <property type="entry name" value="Ammonium/urea_transptr"/>
</dbReference>
<keyword evidence="9" id="KW-0732">Signal</keyword>
<keyword evidence="12" id="KW-1185">Reference proteome</keyword>
<dbReference type="InterPro" id="IPR024041">
    <property type="entry name" value="NH4_transpt_AmtB-like_dom"/>
</dbReference>
<dbReference type="EMBL" id="CXST01000003">
    <property type="protein sequence ID" value="CTQ46191.1"/>
    <property type="molecule type" value="Genomic_DNA"/>
</dbReference>
<accession>A0A0M6YB07</accession>
<feature type="transmembrane region" description="Helical" evidence="8">
    <location>
        <begin position="248"/>
        <end position="265"/>
    </location>
</feature>
<dbReference type="GO" id="GO:0016020">
    <property type="term" value="C:membrane"/>
    <property type="evidence" value="ECO:0007669"/>
    <property type="project" value="UniProtKB-SubCell"/>
</dbReference>
<dbReference type="KEGG" id="lagg:B0E33_13650"/>
<evidence type="ECO:0000256" key="9">
    <source>
        <dbReference type="SAM" id="SignalP"/>
    </source>
</evidence>
<dbReference type="Gene3D" id="1.10.3430.10">
    <property type="entry name" value="Ammonium transporter AmtB like domains"/>
    <property type="match status" value="1"/>
</dbReference>
<evidence type="ECO:0000259" key="10">
    <source>
        <dbReference type="Pfam" id="PF00909"/>
    </source>
</evidence>
<dbReference type="Proteomes" id="UP000048926">
    <property type="component" value="Unassembled WGS sequence"/>
</dbReference>
<feature type="transmembrane region" description="Helical" evidence="8">
    <location>
        <begin position="285"/>
        <end position="304"/>
    </location>
</feature>
<protein>
    <submittedName>
        <fullName evidence="11">Ammonia transporter</fullName>
    </submittedName>
</protein>
<dbReference type="InterPro" id="IPR019879">
    <property type="entry name" value="Ammonium_transptr_marine"/>
</dbReference>
<evidence type="ECO:0000256" key="2">
    <source>
        <dbReference type="ARBA" id="ARBA00005887"/>
    </source>
</evidence>
<keyword evidence="4 8" id="KW-0812">Transmembrane</keyword>
<feature type="transmembrane region" description="Helical" evidence="8">
    <location>
        <begin position="84"/>
        <end position="103"/>
    </location>
</feature>
<evidence type="ECO:0000256" key="6">
    <source>
        <dbReference type="ARBA" id="ARBA00023136"/>
    </source>
</evidence>
<dbReference type="SUPFAM" id="SSF111352">
    <property type="entry name" value="Ammonium transporter"/>
    <property type="match status" value="1"/>
</dbReference>
<sequence length="454" mass="47117">MKKLVAKGATALALLSLTALPVLAQDTEAAAAAPAAVSPEVAYIFNTLLFLIGGFLVMWMAAGFAMLEAGLVRSKNVSMQCLKNITLYAIAGLMFWITGYNLMYTGVDGGFMGSFGPYAFDAVGGDALDTGYSTASDWFFQMVFCATTASIVSGTLAERIKLWPFLAFTVVLTGIIYPITGSWEWGGGWLNGEAVKAIGGAEFSDFAGSTLVHSVGGWAALAGAVILGARKGKYGADGSVHPFPGSSMPLATLGTFILWLGWFGFNGASQLAMGSIGDVSDISRIFANTNMAAAAGVVVAVVLTQILYKKVDVTMALNGALAGLVAITAEPLAPSVWVSVFVGGVGGVIVVFAVPMLDKLKIDDVVGAIPVHLLAGIWGTLIVPLSNSDASYVTQLIGIVSIGAFTLVVSSVIWFVLKATMGIRVSEEEEALGLDKVEIGVEAYPEFGTGSGRL</sequence>
<evidence type="ECO:0000256" key="1">
    <source>
        <dbReference type="ARBA" id="ARBA00004141"/>
    </source>
</evidence>
<evidence type="ECO:0000256" key="7">
    <source>
        <dbReference type="ARBA" id="ARBA00023177"/>
    </source>
</evidence>
<dbReference type="PROSITE" id="PS01219">
    <property type="entry name" value="AMMONIUM_TRANSP"/>
    <property type="match status" value="1"/>
</dbReference>
<keyword evidence="6 8" id="KW-0472">Membrane</keyword>
<evidence type="ECO:0000313" key="12">
    <source>
        <dbReference type="Proteomes" id="UP000048926"/>
    </source>
</evidence>
<dbReference type="NCBIfam" id="TIGR03644">
    <property type="entry name" value="marine_trans_1"/>
    <property type="match status" value="1"/>
</dbReference>